<dbReference type="Proteomes" id="UP000789366">
    <property type="component" value="Unassembled WGS sequence"/>
</dbReference>
<feature type="non-terminal residue" evidence="1">
    <location>
        <position position="1"/>
    </location>
</feature>
<sequence length="73" mass="8074">GRHTSEESGFIDQKGLLREHQEGAARLSQSFEEKGVKLTQLRWEPSCFPLYGLLARCGLPKAVWGTSSSPEKG</sequence>
<evidence type="ECO:0000313" key="2">
    <source>
        <dbReference type="Proteomes" id="UP000789366"/>
    </source>
</evidence>
<proteinExistence type="predicted"/>
<reference evidence="1" key="1">
    <citation type="submission" date="2021-06" db="EMBL/GenBank/DDBJ databases">
        <authorList>
            <person name="Kallberg Y."/>
            <person name="Tangrot J."/>
            <person name="Rosling A."/>
        </authorList>
    </citation>
    <scope>NUCLEOTIDE SEQUENCE</scope>
    <source>
        <strain evidence="1">28 12/20/2015</strain>
    </source>
</reference>
<protein>
    <submittedName>
        <fullName evidence="1">10066_t:CDS:1</fullName>
    </submittedName>
</protein>
<accession>A0ACA9P857</accession>
<name>A0ACA9P857_9GLOM</name>
<feature type="non-terminal residue" evidence="1">
    <location>
        <position position="73"/>
    </location>
</feature>
<keyword evidence="2" id="KW-1185">Reference proteome</keyword>
<evidence type="ECO:0000313" key="1">
    <source>
        <dbReference type="EMBL" id="CAG8694748.1"/>
    </source>
</evidence>
<organism evidence="1 2">
    <name type="scientific">Cetraspora pellucida</name>
    <dbReference type="NCBI Taxonomy" id="1433469"/>
    <lineage>
        <taxon>Eukaryota</taxon>
        <taxon>Fungi</taxon>
        <taxon>Fungi incertae sedis</taxon>
        <taxon>Mucoromycota</taxon>
        <taxon>Glomeromycotina</taxon>
        <taxon>Glomeromycetes</taxon>
        <taxon>Diversisporales</taxon>
        <taxon>Gigasporaceae</taxon>
        <taxon>Cetraspora</taxon>
    </lineage>
</organism>
<dbReference type="EMBL" id="CAJVPW010021766">
    <property type="protein sequence ID" value="CAG8694748.1"/>
    <property type="molecule type" value="Genomic_DNA"/>
</dbReference>
<gene>
    <name evidence="1" type="ORF">SPELUC_LOCUS10946</name>
</gene>
<comment type="caution">
    <text evidence="1">The sequence shown here is derived from an EMBL/GenBank/DDBJ whole genome shotgun (WGS) entry which is preliminary data.</text>
</comment>